<organism evidence="1 2">
    <name type="scientific">Cinara cedri</name>
    <dbReference type="NCBI Taxonomy" id="506608"/>
    <lineage>
        <taxon>Eukaryota</taxon>
        <taxon>Metazoa</taxon>
        <taxon>Ecdysozoa</taxon>
        <taxon>Arthropoda</taxon>
        <taxon>Hexapoda</taxon>
        <taxon>Insecta</taxon>
        <taxon>Pterygota</taxon>
        <taxon>Neoptera</taxon>
        <taxon>Paraneoptera</taxon>
        <taxon>Hemiptera</taxon>
        <taxon>Sternorrhyncha</taxon>
        <taxon>Aphidomorpha</taxon>
        <taxon>Aphidoidea</taxon>
        <taxon>Aphididae</taxon>
        <taxon>Lachninae</taxon>
        <taxon>Cinara</taxon>
    </lineage>
</organism>
<dbReference type="Proteomes" id="UP000325440">
    <property type="component" value="Unassembled WGS sequence"/>
</dbReference>
<proteinExistence type="predicted"/>
<keyword evidence="2" id="KW-1185">Reference proteome</keyword>
<reference evidence="1 2" key="1">
    <citation type="submission" date="2019-08" db="EMBL/GenBank/DDBJ databases">
        <authorList>
            <person name="Alioto T."/>
            <person name="Alioto T."/>
            <person name="Gomez Garrido J."/>
        </authorList>
    </citation>
    <scope>NUCLEOTIDE SEQUENCE [LARGE SCALE GENOMIC DNA]</scope>
</reference>
<name>A0A5E4M7R7_9HEMI</name>
<evidence type="ECO:0000313" key="1">
    <source>
        <dbReference type="EMBL" id="VVC27393.1"/>
    </source>
</evidence>
<sequence length="76" mass="8595">MTESVDESLDDLAVLALLLDEEEEKNNEQIGFGFMIYGKKEKLKNSMILNLTYIERINGISKIMNIKITSNVSQGL</sequence>
<feature type="non-terminal residue" evidence="1">
    <location>
        <position position="76"/>
    </location>
</feature>
<protein>
    <submittedName>
        <fullName evidence="1">Uncharacterized protein</fullName>
    </submittedName>
</protein>
<accession>A0A5E4M7R7</accession>
<evidence type="ECO:0000313" key="2">
    <source>
        <dbReference type="Proteomes" id="UP000325440"/>
    </source>
</evidence>
<dbReference type="AlphaFoldDB" id="A0A5E4M7R7"/>
<dbReference type="EMBL" id="CABPRJ010000106">
    <property type="protein sequence ID" value="VVC27393.1"/>
    <property type="molecule type" value="Genomic_DNA"/>
</dbReference>
<gene>
    <name evidence="1" type="ORF">CINCED_3A018954</name>
</gene>